<dbReference type="Gene3D" id="3.40.50.300">
    <property type="entry name" value="P-loop containing nucleotide triphosphate hydrolases"/>
    <property type="match status" value="1"/>
</dbReference>
<dbReference type="InterPro" id="IPR007860">
    <property type="entry name" value="DNA_mmatch_repair_MutS_con_dom"/>
</dbReference>
<dbReference type="AlphaFoldDB" id="A0A6A5FH45"/>
<keyword evidence="3 9" id="KW-0547">Nucleotide-binding</keyword>
<feature type="coiled-coil region" evidence="11">
    <location>
        <begin position="685"/>
        <end position="712"/>
    </location>
</feature>
<dbReference type="InterPro" id="IPR036678">
    <property type="entry name" value="MutS_con_dom_sf"/>
</dbReference>
<dbReference type="InterPro" id="IPR036187">
    <property type="entry name" value="DNA_mismatch_repair_MutS_sf"/>
</dbReference>
<feature type="region of interest" description="Disordered" evidence="12">
    <location>
        <begin position="15"/>
        <end position="56"/>
    </location>
</feature>
<dbReference type="SUPFAM" id="SSF48334">
    <property type="entry name" value="DNA repair protein MutS, domain III"/>
    <property type="match status" value="1"/>
</dbReference>
<comment type="subcellular location">
    <subcellularLocation>
        <location evidence="1">Nucleus</location>
    </subcellularLocation>
</comment>
<comment type="similarity">
    <text evidence="2">Belongs to the DNA mismatch repair MutS family. MSH3 subfamily.</text>
</comment>
<dbReference type="EMBL" id="VHII01000006">
    <property type="protein sequence ID" value="KAF1389354.1"/>
    <property type="molecule type" value="Genomic_DNA"/>
</dbReference>
<dbReference type="SUPFAM" id="SSF55271">
    <property type="entry name" value="DNA repair protein MutS, domain I"/>
    <property type="match status" value="1"/>
</dbReference>
<keyword evidence="5 9" id="KW-0067">ATP-binding</keyword>
<evidence type="ECO:0000256" key="3">
    <source>
        <dbReference type="ARBA" id="ARBA00022741"/>
    </source>
</evidence>
<gene>
    <name evidence="14" type="ORF">PFLUV_G00072560</name>
</gene>
<evidence type="ECO:0000256" key="5">
    <source>
        <dbReference type="ARBA" id="ARBA00022840"/>
    </source>
</evidence>
<evidence type="ECO:0000256" key="6">
    <source>
        <dbReference type="ARBA" id="ARBA00023125"/>
    </source>
</evidence>
<dbReference type="GO" id="GO:0016447">
    <property type="term" value="P:somatic recombination of immunoglobulin gene segments"/>
    <property type="evidence" value="ECO:0007669"/>
    <property type="project" value="TreeGrafter"/>
</dbReference>
<feature type="compositionally biased region" description="Polar residues" evidence="12">
    <location>
        <begin position="29"/>
        <end position="40"/>
    </location>
</feature>
<feature type="domain" description="DNA mismatch repair proteins mutS family" evidence="13">
    <location>
        <begin position="944"/>
        <end position="960"/>
    </location>
</feature>
<keyword evidence="8" id="KW-0539">Nucleus</keyword>
<dbReference type="Proteomes" id="UP000465112">
    <property type="component" value="Chromosome 6"/>
</dbReference>
<keyword evidence="7 9" id="KW-0234">DNA repair</keyword>
<dbReference type="Pfam" id="PF01624">
    <property type="entry name" value="MutS_I"/>
    <property type="match status" value="1"/>
</dbReference>
<comment type="caution">
    <text evidence="14">The sequence shown here is derived from an EMBL/GenBank/DDBJ whole genome shotgun (WGS) entry which is preliminary data.</text>
</comment>
<accession>A0A6A5FH45</accession>
<proteinExistence type="inferred from homology"/>
<keyword evidence="4 9" id="KW-0227">DNA damage</keyword>
<feature type="region of interest" description="Disordered" evidence="12">
    <location>
        <begin position="171"/>
        <end position="202"/>
    </location>
</feature>
<dbReference type="GO" id="GO:0140664">
    <property type="term" value="F:ATP-dependent DNA damage sensor activity"/>
    <property type="evidence" value="ECO:0007669"/>
    <property type="project" value="InterPro"/>
</dbReference>
<dbReference type="Gene3D" id="1.10.1420.10">
    <property type="match status" value="2"/>
</dbReference>
<name>A0A6A5FH45_PERFL</name>
<dbReference type="PANTHER" id="PTHR11361">
    <property type="entry name" value="DNA MISMATCH REPAIR PROTEIN MUTS FAMILY MEMBER"/>
    <property type="match status" value="1"/>
</dbReference>
<dbReference type="PANTHER" id="PTHR11361:SF122">
    <property type="entry name" value="DNA MISMATCH REPAIR PROTEIN MSH3"/>
    <property type="match status" value="1"/>
</dbReference>
<dbReference type="SMART" id="SM00534">
    <property type="entry name" value="MUTSac"/>
    <property type="match status" value="1"/>
</dbReference>
<keyword evidence="6 9" id="KW-0238">DNA-binding</keyword>
<dbReference type="GO" id="GO:0006298">
    <property type="term" value="P:mismatch repair"/>
    <property type="evidence" value="ECO:0007669"/>
    <property type="project" value="InterPro"/>
</dbReference>
<dbReference type="Pfam" id="PF05192">
    <property type="entry name" value="MutS_III"/>
    <property type="match status" value="1"/>
</dbReference>
<protein>
    <recommendedName>
        <fullName evidence="9">DNA mismatch repair protein</fullName>
    </recommendedName>
</protein>
<evidence type="ECO:0000313" key="15">
    <source>
        <dbReference type="Proteomes" id="UP000465112"/>
    </source>
</evidence>
<dbReference type="InterPro" id="IPR007695">
    <property type="entry name" value="DNA_mismatch_repair_MutS-lik_N"/>
</dbReference>
<evidence type="ECO:0000256" key="9">
    <source>
        <dbReference type="PIRNR" id="PIRNR037677"/>
    </source>
</evidence>
<evidence type="ECO:0000256" key="1">
    <source>
        <dbReference type="ARBA" id="ARBA00004123"/>
    </source>
</evidence>
<evidence type="ECO:0000256" key="2">
    <source>
        <dbReference type="ARBA" id="ARBA00007094"/>
    </source>
</evidence>
<dbReference type="InterPro" id="IPR045076">
    <property type="entry name" value="MutS"/>
</dbReference>
<sequence>MPKSLKKSCTTQTSISKYFGGPSSSSPSNTQSGINQNPAQLSRGKKKLSSDNAFGLPTKRAKLSVQDQQVEDLDCEPASCQSTKETTLRSSRGAAGLCSSTLEKLKGFTCSAEPIDTASSKICDKGSIEGSHENSLQQTAEGNEDEEEEVKEKESSRLAATKQAFRLSQFAKSGGGAGRGRGKRSAERSPPLDSSAPSGHSKSIYTPLEQQVIQLKQQHKDALLAVECGYKYRFFGEDAEVAAKELNIVCHLDHNFMTCSIPTHRLFVHVRRLVSHGHKVGVVKQTETSAIKASGANKNALFTRQLCALYTKSTLVGEDVNPVCRLGDVEEGGCGDVVLDPPDSFLLCISESWDKLKKQLTVGLVAVQPSTGDVLLDCFPDGQSRSELEGRVLQINPVEILVPSDLSEETHRLLQSIASASAQADDQVRIEKRESAQFEFASAMNTATEFYCHTQEKGSRSLSSVASLESQVICCLGPLIQYLQEFNLERVLRSESSFRRLSCESEFMIVSAATLRNLDILNNQTDGGVKGSLLWVLDHTRTPFGRRLMRKWVSQPLTDPQSISERQDAVQEILESHSLTLNSIKSLLSHLPDLERGICSIYHKKSSTQEFYLINSSLSRLGNELQALLPAIQSQISSALLRGLLFDTPDLLAPAHSHLKVLNEKAAKSGNKTELFSDLSGFPVLQERREQIQTVIDEIQDHREEVQQTLKAPALDYTTVSGQEFLIEVKNSLTSAVPPDWVKISSTKAVSRYHSPFLVERYKKLLQLREQLLLDCQREWTNFLDQFGEHYHTIKRAISHLATMDCLFSLAEVAKQGDYCRPEVCVGQRQIMIRDGRHPAIDVLMGEHNQYVPNLTELQGDGRRTMIITGPNMGGKSSYIRQVALICVMAQMGSYVPASEARLGVLDGIYTRMGATDNIYKGRSTFMEELTEASEIIFRATERSLVILDELGRGTSTHDGIAIAHATLEYFIRDVKALTLFVTHYPPLCELEQVYPEHVSNYHMAFLLNEPDIATDAEDGEVQPESITFLYQLTEGAAGRSYGLNVARLADIPDPIIHTAARKARELESRVNARRKNKKLLSDLWSISDRSSLMAWLRSNS</sequence>
<dbReference type="InterPro" id="IPR017261">
    <property type="entry name" value="DNA_mismatch_repair_MutS/MSH"/>
</dbReference>
<dbReference type="GO" id="GO:0005524">
    <property type="term" value="F:ATP binding"/>
    <property type="evidence" value="ECO:0007669"/>
    <property type="project" value="UniProtKB-UniRule"/>
</dbReference>
<dbReference type="Pfam" id="PF00488">
    <property type="entry name" value="MutS_V"/>
    <property type="match status" value="1"/>
</dbReference>
<keyword evidence="15" id="KW-1185">Reference proteome</keyword>
<dbReference type="SUPFAM" id="SSF53150">
    <property type="entry name" value="DNA repair protein MutS, domain II"/>
    <property type="match status" value="1"/>
</dbReference>
<dbReference type="SUPFAM" id="SSF52540">
    <property type="entry name" value="P-loop containing nucleoside triphosphate hydrolases"/>
    <property type="match status" value="1"/>
</dbReference>
<reference evidence="14 15" key="1">
    <citation type="submission" date="2019-06" db="EMBL/GenBank/DDBJ databases">
        <title>A chromosome-scale genome assembly of the European perch, Perca fluviatilis.</title>
        <authorList>
            <person name="Roques C."/>
            <person name="Zahm M."/>
            <person name="Cabau C."/>
            <person name="Klopp C."/>
            <person name="Bouchez O."/>
            <person name="Donnadieu C."/>
            <person name="Kuhl H."/>
            <person name="Gislard M."/>
            <person name="Guendouz S."/>
            <person name="Journot L."/>
            <person name="Haffray P."/>
            <person name="Bestin A."/>
            <person name="Morvezen R."/>
            <person name="Feron R."/>
            <person name="Wen M."/>
            <person name="Jouanno E."/>
            <person name="Herpin A."/>
            <person name="Schartl M."/>
            <person name="Postlethwait J."/>
            <person name="Schaerlinger B."/>
            <person name="Chardard D."/>
            <person name="Lecocq T."/>
            <person name="Poncet C."/>
            <person name="Jaffrelo L."/>
            <person name="Lampietro C."/>
            <person name="Guiguen Y."/>
        </authorList>
    </citation>
    <scope>NUCLEOTIDE SEQUENCE [LARGE SCALE GENOMIC DNA]</scope>
    <source>
        <tissue evidence="14">Blood</tissue>
    </source>
</reference>
<dbReference type="Pfam" id="PF05188">
    <property type="entry name" value="MutS_II"/>
    <property type="match status" value="1"/>
</dbReference>
<dbReference type="GO" id="GO:0030983">
    <property type="term" value="F:mismatched DNA binding"/>
    <property type="evidence" value="ECO:0007669"/>
    <property type="project" value="UniProtKB-UniRule"/>
</dbReference>
<dbReference type="Gene3D" id="3.30.420.110">
    <property type="entry name" value="MutS, connector domain"/>
    <property type="match status" value="1"/>
</dbReference>
<dbReference type="InterPro" id="IPR000432">
    <property type="entry name" value="DNA_mismatch_repair_MutS_C"/>
</dbReference>
<dbReference type="InterPro" id="IPR007861">
    <property type="entry name" value="DNA_mismatch_repair_MutS_clamp"/>
</dbReference>
<evidence type="ECO:0000256" key="11">
    <source>
        <dbReference type="SAM" id="Coils"/>
    </source>
</evidence>
<evidence type="ECO:0000313" key="14">
    <source>
        <dbReference type="EMBL" id="KAF1389354.1"/>
    </source>
</evidence>
<dbReference type="Gene3D" id="3.40.1170.10">
    <property type="entry name" value="DNA repair protein MutS, domain I"/>
    <property type="match status" value="1"/>
</dbReference>
<dbReference type="FunFam" id="3.40.1170.10:FF:000004">
    <property type="entry name" value="DNA mismatch repair protein"/>
    <property type="match status" value="1"/>
</dbReference>
<dbReference type="SMART" id="SM00533">
    <property type="entry name" value="MUTSd"/>
    <property type="match status" value="1"/>
</dbReference>
<feature type="compositionally biased region" description="Basic and acidic residues" evidence="12">
    <location>
        <begin position="123"/>
        <end position="132"/>
    </location>
</feature>
<dbReference type="GO" id="GO:0005634">
    <property type="term" value="C:nucleus"/>
    <property type="evidence" value="ECO:0007669"/>
    <property type="project" value="UniProtKB-SubCell"/>
</dbReference>
<dbReference type="InterPro" id="IPR027417">
    <property type="entry name" value="P-loop_NTPase"/>
</dbReference>
<evidence type="ECO:0000259" key="13">
    <source>
        <dbReference type="PROSITE" id="PS00486"/>
    </source>
</evidence>
<evidence type="ECO:0000256" key="7">
    <source>
        <dbReference type="ARBA" id="ARBA00023204"/>
    </source>
</evidence>
<organism evidence="14 15">
    <name type="scientific">Perca fluviatilis</name>
    <name type="common">European perch</name>
    <dbReference type="NCBI Taxonomy" id="8168"/>
    <lineage>
        <taxon>Eukaryota</taxon>
        <taxon>Metazoa</taxon>
        <taxon>Chordata</taxon>
        <taxon>Craniata</taxon>
        <taxon>Vertebrata</taxon>
        <taxon>Euteleostomi</taxon>
        <taxon>Actinopterygii</taxon>
        <taxon>Neopterygii</taxon>
        <taxon>Teleostei</taxon>
        <taxon>Neoteleostei</taxon>
        <taxon>Acanthomorphata</taxon>
        <taxon>Eupercaria</taxon>
        <taxon>Perciformes</taxon>
        <taxon>Percoidei</taxon>
        <taxon>Percidae</taxon>
        <taxon>Percinae</taxon>
        <taxon>Perca</taxon>
    </lineage>
</organism>
<dbReference type="InterPro" id="IPR007696">
    <property type="entry name" value="DNA_mismatch_repair_MutS_core"/>
</dbReference>
<evidence type="ECO:0000256" key="10">
    <source>
        <dbReference type="RuleBase" id="RU003756"/>
    </source>
</evidence>
<dbReference type="FunFam" id="1.10.1420.10:FF:000004">
    <property type="entry name" value="DNA mismatch repair protein Msh3"/>
    <property type="match status" value="1"/>
</dbReference>
<dbReference type="NCBIfam" id="NF003810">
    <property type="entry name" value="PRK05399.1"/>
    <property type="match status" value="1"/>
</dbReference>
<evidence type="ECO:0000256" key="8">
    <source>
        <dbReference type="ARBA" id="ARBA00023242"/>
    </source>
</evidence>
<dbReference type="InterPro" id="IPR016151">
    <property type="entry name" value="DNA_mismatch_repair_MutS_N"/>
</dbReference>
<evidence type="ECO:0000256" key="12">
    <source>
        <dbReference type="SAM" id="MobiDB-lite"/>
    </source>
</evidence>
<comment type="function">
    <text evidence="9 10">Component of the post-replicative DNA mismatch repair system (MMR).</text>
</comment>
<dbReference type="PROSITE" id="PS00486">
    <property type="entry name" value="DNA_MISMATCH_REPAIR_2"/>
    <property type="match status" value="1"/>
</dbReference>
<keyword evidence="11" id="KW-0175">Coiled coil</keyword>
<evidence type="ECO:0000256" key="4">
    <source>
        <dbReference type="ARBA" id="ARBA00022763"/>
    </source>
</evidence>
<dbReference type="Pfam" id="PF05190">
    <property type="entry name" value="MutS_IV"/>
    <property type="match status" value="1"/>
</dbReference>
<dbReference type="GO" id="GO:0006312">
    <property type="term" value="P:mitotic recombination"/>
    <property type="evidence" value="ECO:0007669"/>
    <property type="project" value="TreeGrafter"/>
</dbReference>
<feature type="region of interest" description="Disordered" evidence="12">
    <location>
        <begin position="123"/>
        <end position="158"/>
    </location>
</feature>
<dbReference type="PIRSF" id="PIRSF037677">
    <property type="entry name" value="DNA_mis_repair_Msh6"/>
    <property type="match status" value="1"/>
</dbReference>